<comment type="similarity">
    <text evidence="8">Belongs to the thioester dehydratase family. FabZ subfamily.</text>
</comment>
<comment type="function">
    <text evidence="7 8">Involved in unsaturated fatty acids biosynthesis. Catalyzes the dehydration of short chain beta-hydroxyacyl-ACPs and long chain saturated and unsaturated beta-hydroxyacyl-ACPs.</text>
</comment>
<evidence type="ECO:0000256" key="7">
    <source>
        <dbReference type="ARBA" id="ARBA00025049"/>
    </source>
</evidence>
<evidence type="ECO:0000256" key="4">
    <source>
        <dbReference type="ARBA" id="ARBA00022556"/>
    </source>
</evidence>
<evidence type="ECO:0000256" key="8">
    <source>
        <dbReference type="HAMAP-Rule" id="MF_00406"/>
    </source>
</evidence>
<comment type="catalytic activity">
    <reaction evidence="8">
        <text>a (3R)-hydroxyacyl-[ACP] = a (2E)-enoyl-[ACP] + H2O</text>
        <dbReference type="Rhea" id="RHEA:13097"/>
        <dbReference type="Rhea" id="RHEA-COMP:9925"/>
        <dbReference type="Rhea" id="RHEA-COMP:9945"/>
        <dbReference type="ChEBI" id="CHEBI:15377"/>
        <dbReference type="ChEBI" id="CHEBI:78784"/>
        <dbReference type="ChEBI" id="CHEBI:78827"/>
        <dbReference type="EC" id="4.2.1.59"/>
    </reaction>
</comment>
<evidence type="ECO:0000256" key="6">
    <source>
        <dbReference type="ARBA" id="ARBA00023239"/>
    </source>
</evidence>
<sequence length="165" mass="18210">MIKTYHYGESLMVNLSDNPQALDINQIINILPHRYPFLLVDRVLEIDVEKGYILAQKNVTINESFFQGHFPNAPIMPGVLILEALAQAGGILVHLRGPGDKIAILLNVNHAKFRQPVKPGDVLHLKGEGLHFSSKGGRIKAEALVNQKIAAEAEIGFVFVDKSQI</sequence>
<dbReference type="PATRIC" id="fig|362787.3.peg.453"/>
<dbReference type="GO" id="GO:0016020">
    <property type="term" value="C:membrane"/>
    <property type="evidence" value="ECO:0007669"/>
    <property type="project" value="GOC"/>
</dbReference>
<dbReference type="FunFam" id="3.10.129.10:FF:000001">
    <property type="entry name" value="3-hydroxyacyl-[acyl-carrier-protein] dehydratase FabZ"/>
    <property type="match status" value="1"/>
</dbReference>
<keyword evidence="4 8" id="KW-0441">Lipid A biosynthesis</keyword>
<evidence type="ECO:0000256" key="2">
    <source>
        <dbReference type="ARBA" id="ARBA00022490"/>
    </source>
</evidence>
<keyword evidence="2 8" id="KW-0963">Cytoplasm</keyword>
<dbReference type="SUPFAM" id="SSF54637">
    <property type="entry name" value="Thioesterase/thiol ester dehydrase-isomerase"/>
    <property type="match status" value="1"/>
</dbReference>
<dbReference type="InterPro" id="IPR010084">
    <property type="entry name" value="FabZ"/>
</dbReference>
<dbReference type="CDD" id="cd01288">
    <property type="entry name" value="FabZ"/>
    <property type="match status" value="1"/>
</dbReference>
<comment type="caution">
    <text evidence="9">The sequence shown here is derived from an EMBL/GenBank/DDBJ whole genome shotgun (WGS) entry which is preliminary data.</text>
</comment>
<dbReference type="AlphaFoldDB" id="A0A0C1K1R6"/>
<dbReference type="NCBIfam" id="NF000582">
    <property type="entry name" value="PRK00006.1"/>
    <property type="match status" value="1"/>
</dbReference>
<evidence type="ECO:0000256" key="3">
    <source>
        <dbReference type="ARBA" id="ARBA00022516"/>
    </source>
</evidence>
<dbReference type="Gene3D" id="3.10.129.10">
    <property type="entry name" value="Hotdog Thioesterase"/>
    <property type="match status" value="1"/>
</dbReference>
<proteinExistence type="inferred from homology"/>
<dbReference type="GO" id="GO:0006633">
    <property type="term" value="P:fatty acid biosynthetic process"/>
    <property type="evidence" value="ECO:0007669"/>
    <property type="project" value="UniProtKB-UniRule"/>
</dbReference>
<name>A0A0C1K1R6_9BACT</name>
<keyword evidence="6 8" id="KW-0456">Lyase</keyword>
<evidence type="ECO:0000313" key="10">
    <source>
        <dbReference type="Proteomes" id="UP000031465"/>
    </source>
</evidence>
<protein>
    <recommendedName>
        <fullName evidence="8">3-hydroxyacyl-[acyl-carrier-protein] dehydratase FabZ</fullName>
        <ecNumber evidence="8">4.2.1.59</ecNumber>
    </recommendedName>
    <alternativeName>
        <fullName evidence="8">(3R)-hydroxymyristoyl-[acyl-carrier-protein] dehydratase</fullName>
        <shortName evidence="8">(3R)-hydroxymyristoyl-ACP dehydrase</shortName>
    </alternativeName>
    <alternativeName>
        <fullName evidence="8">Beta-hydroxyacyl-ACP dehydratase</fullName>
    </alternativeName>
</protein>
<accession>A0A0C1K1R6</accession>
<keyword evidence="3 8" id="KW-0444">Lipid biosynthesis</keyword>
<dbReference type="EC" id="4.2.1.59" evidence="8"/>
<comment type="subcellular location">
    <subcellularLocation>
        <location evidence="1 8">Cytoplasm</location>
    </subcellularLocation>
</comment>
<organism evidence="9 10">
    <name type="scientific">Candidatus Protochlamydia amoebophila</name>
    <dbReference type="NCBI Taxonomy" id="362787"/>
    <lineage>
        <taxon>Bacteria</taxon>
        <taxon>Pseudomonadati</taxon>
        <taxon>Chlamydiota</taxon>
        <taxon>Chlamydiia</taxon>
        <taxon>Parachlamydiales</taxon>
        <taxon>Parachlamydiaceae</taxon>
        <taxon>Candidatus Protochlamydia</taxon>
    </lineage>
</organism>
<dbReference type="GO" id="GO:0009245">
    <property type="term" value="P:lipid A biosynthetic process"/>
    <property type="evidence" value="ECO:0007669"/>
    <property type="project" value="UniProtKB-UniRule"/>
</dbReference>
<dbReference type="EMBL" id="JSAN01000030">
    <property type="protein sequence ID" value="KIC73347.1"/>
    <property type="molecule type" value="Genomic_DNA"/>
</dbReference>
<evidence type="ECO:0000256" key="1">
    <source>
        <dbReference type="ARBA" id="ARBA00004496"/>
    </source>
</evidence>
<keyword evidence="5 8" id="KW-0443">Lipid metabolism</keyword>
<dbReference type="PANTHER" id="PTHR30272:SF1">
    <property type="entry name" value="3-HYDROXYACYL-[ACYL-CARRIER-PROTEIN] DEHYDRATASE"/>
    <property type="match status" value="1"/>
</dbReference>
<feature type="active site" evidence="8">
    <location>
        <position position="69"/>
    </location>
</feature>
<evidence type="ECO:0000313" key="9">
    <source>
        <dbReference type="EMBL" id="KIC73347.1"/>
    </source>
</evidence>
<dbReference type="GO" id="GO:0005737">
    <property type="term" value="C:cytoplasm"/>
    <property type="evidence" value="ECO:0007669"/>
    <property type="project" value="UniProtKB-SubCell"/>
</dbReference>
<reference evidence="9 10" key="1">
    <citation type="journal article" date="2014" name="Mol. Biol. Evol.">
        <title>Massive expansion of Ubiquitination-related gene families within the Chlamydiae.</title>
        <authorList>
            <person name="Domman D."/>
            <person name="Collingro A."/>
            <person name="Lagkouvardos I."/>
            <person name="Gehre L."/>
            <person name="Weinmaier T."/>
            <person name="Rattei T."/>
            <person name="Subtil A."/>
            <person name="Horn M."/>
        </authorList>
    </citation>
    <scope>NUCLEOTIDE SEQUENCE [LARGE SCALE GENOMIC DNA]</scope>
    <source>
        <strain evidence="9 10">EI2</strain>
    </source>
</reference>
<dbReference type="InterPro" id="IPR013114">
    <property type="entry name" value="FabA_FabZ"/>
</dbReference>
<dbReference type="NCBIfam" id="TIGR01750">
    <property type="entry name" value="fabZ"/>
    <property type="match status" value="1"/>
</dbReference>
<dbReference type="Proteomes" id="UP000031465">
    <property type="component" value="Unassembled WGS sequence"/>
</dbReference>
<dbReference type="HAMAP" id="MF_00406">
    <property type="entry name" value="FabZ"/>
    <property type="match status" value="1"/>
</dbReference>
<dbReference type="GO" id="GO:0019171">
    <property type="term" value="F:(3R)-hydroxyacyl-[acyl-carrier-protein] dehydratase activity"/>
    <property type="evidence" value="ECO:0007669"/>
    <property type="project" value="UniProtKB-EC"/>
</dbReference>
<dbReference type="Pfam" id="PF07977">
    <property type="entry name" value="FabA"/>
    <property type="match status" value="1"/>
</dbReference>
<evidence type="ECO:0000256" key="5">
    <source>
        <dbReference type="ARBA" id="ARBA00023098"/>
    </source>
</evidence>
<gene>
    <name evidence="8 9" type="primary">fabZ</name>
    <name evidence="9" type="ORF">DB44_BG00360</name>
</gene>
<dbReference type="PANTHER" id="PTHR30272">
    <property type="entry name" value="3-HYDROXYACYL-[ACYL-CARRIER-PROTEIN] DEHYDRATASE"/>
    <property type="match status" value="1"/>
</dbReference>
<dbReference type="InterPro" id="IPR029069">
    <property type="entry name" value="HotDog_dom_sf"/>
</dbReference>